<evidence type="ECO:0000313" key="6">
    <source>
        <dbReference type="Proteomes" id="UP000000753"/>
    </source>
</evidence>
<dbReference type="Gene3D" id="3.40.47.10">
    <property type="match status" value="2"/>
</dbReference>
<evidence type="ECO:0000313" key="5">
    <source>
        <dbReference type="EMBL" id="ACJ30614.1"/>
    </source>
</evidence>
<dbReference type="AlphaFoldDB" id="B8CSI8"/>
<dbReference type="GO" id="GO:0004315">
    <property type="term" value="F:3-oxoacyl-[acyl-carrier-protein] synthase activity"/>
    <property type="evidence" value="ECO:0007669"/>
    <property type="project" value="InterPro"/>
</dbReference>
<accession>B8CSI8</accession>
<dbReference type="RefSeq" id="WP_020913955.1">
    <property type="nucleotide sequence ID" value="NC_011566.1"/>
</dbReference>
<dbReference type="InterPro" id="IPR013751">
    <property type="entry name" value="ACP_syn_III_N"/>
</dbReference>
<dbReference type="PANTHER" id="PTHR34069:SF2">
    <property type="entry name" value="BETA-KETOACYL-[ACYL-CARRIER-PROTEIN] SYNTHASE III"/>
    <property type="match status" value="1"/>
</dbReference>
<dbReference type="Pfam" id="PF08545">
    <property type="entry name" value="ACP_syn_III"/>
    <property type="match status" value="1"/>
</dbReference>
<dbReference type="SUPFAM" id="SSF53901">
    <property type="entry name" value="Thiolase-like"/>
    <property type="match status" value="2"/>
</dbReference>
<feature type="domain" description="Beta-ketoacyl-[acyl-carrier-protein] synthase III N-terminal" evidence="4">
    <location>
        <begin position="129"/>
        <end position="199"/>
    </location>
</feature>
<protein>
    <submittedName>
        <fullName evidence="5">3-oxoacyl-(Acyl-carrier-protein) synthase III</fullName>
    </submittedName>
</protein>
<dbReference type="Pfam" id="PF08541">
    <property type="entry name" value="ACP_syn_III_C"/>
    <property type="match status" value="1"/>
</dbReference>
<dbReference type="GO" id="GO:0006633">
    <property type="term" value="P:fatty acid biosynthetic process"/>
    <property type="evidence" value="ECO:0007669"/>
    <property type="project" value="InterPro"/>
</dbReference>
<dbReference type="InterPro" id="IPR013747">
    <property type="entry name" value="ACP_syn_III_C"/>
</dbReference>
<proteinExistence type="predicted"/>
<dbReference type="STRING" id="225849.swp_3942"/>
<organism evidence="5 6">
    <name type="scientific">Shewanella piezotolerans (strain WP3 / JCM 13877)</name>
    <dbReference type="NCBI Taxonomy" id="225849"/>
    <lineage>
        <taxon>Bacteria</taxon>
        <taxon>Pseudomonadati</taxon>
        <taxon>Pseudomonadota</taxon>
        <taxon>Gammaproteobacteria</taxon>
        <taxon>Alteromonadales</taxon>
        <taxon>Shewanellaceae</taxon>
        <taxon>Shewanella</taxon>
    </lineage>
</organism>
<dbReference type="KEGG" id="swp:swp_3942"/>
<keyword evidence="2" id="KW-0012">Acyltransferase</keyword>
<feature type="domain" description="Beta-ketoacyl-[acyl-carrier-protein] synthase III C-terminal" evidence="3">
    <location>
        <begin position="262"/>
        <end position="338"/>
    </location>
</feature>
<evidence type="ECO:0000256" key="2">
    <source>
        <dbReference type="ARBA" id="ARBA00023315"/>
    </source>
</evidence>
<keyword evidence="1" id="KW-0808">Transferase</keyword>
<dbReference type="InterPro" id="IPR016039">
    <property type="entry name" value="Thiolase-like"/>
</dbReference>
<sequence>MAVKFAKHSLSLKGIEHALPHHNIDNQYLLEKLKLQCGLLMARKAKAIARRIGIEGRHLCRDLNVATSKPSPTSIELSVQALNGALLAADIEISQLDYLLSHTCTPHTQVPPNAAWVADKLAYHGPYLELRQACTGFANGLQIASSFCAVNQQPVAIVGCETGSVYFDMDNQFIDTEQLVNYVQMGDGAAAVVLAPAEQLAGSIGTISDIYLGHIGVGKEAGFYLDSGSHDVANKQMARFHHNTQAVRQQGSQLFELGLAALQSRGHHLDDFRFILPHQANGHIDRLLGDALSIESSRIINDAKSLGNLGSAAIWVSLAKLINSGVLNCGDKVMVLGAEATKYLYGGFVYHHL</sequence>
<dbReference type="HOGENOM" id="CLU_784895_0_0_6"/>
<evidence type="ECO:0000259" key="4">
    <source>
        <dbReference type="Pfam" id="PF08545"/>
    </source>
</evidence>
<evidence type="ECO:0000256" key="1">
    <source>
        <dbReference type="ARBA" id="ARBA00022679"/>
    </source>
</evidence>
<name>B8CSI8_SHEPW</name>
<dbReference type="OrthoDB" id="6251378at2"/>
<dbReference type="eggNOG" id="COG0332">
    <property type="taxonomic scope" value="Bacteria"/>
</dbReference>
<dbReference type="EMBL" id="CP000472">
    <property type="protein sequence ID" value="ACJ30614.1"/>
    <property type="molecule type" value="Genomic_DNA"/>
</dbReference>
<gene>
    <name evidence="5" type="ordered locus">swp_3942</name>
</gene>
<keyword evidence="6" id="KW-1185">Reference proteome</keyword>
<dbReference type="PANTHER" id="PTHR34069">
    <property type="entry name" value="3-OXOACYL-[ACYL-CARRIER-PROTEIN] SYNTHASE 3"/>
    <property type="match status" value="1"/>
</dbReference>
<reference evidence="5 6" key="1">
    <citation type="journal article" date="2008" name="PLoS ONE">
        <title>Environmental adaptation: genomic analysis of the piezotolerant and psychrotolerant deep-sea iron reducing bacterium Shewanella piezotolerans WP3.</title>
        <authorList>
            <person name="Wang F."/>
            <person name="Wang J."/>
            <person name="Jian H."/>
            <person name="Zhang B."/>
            <person name="Li S."/>
            <person name="Wang F."/>
            <person name="Zeng X."/>
            <person name="Gao L."/>
            <person name="Bartlett D.H."/>
            <person name="Yu J."/>
            <person name="Hu S."/>
            <person name="Xiao X."/>
        </authorList>
    </citation>
    <scope>NUCLEOTIDE SEQUENCE [LARGE SCALE GENOMIC DNA]</scope>
    <source>
        <strain evidence="6">WP3 / JCM 13877</strain>
    </source>
</reference>
<evidence type="ECO:0000259" key="3">
    <source>
        <dbReference type="Pfam" id="PF08541"/>
    </source>
</evidence>
<dbReference type="GO" id="GO:0044550">
    <property type="term" value="P:secondary metabolite biosynthetic process"/>
    <property type="evidence" value="ECO:0007669"/>
    <property type="project" value="TreeGrafter"/>
</dbReference>
<dbReference type="Proteomes" id="UP000000753">
    <property type="component" value="Chromosome"/>
</dbReference>